<comment type="caution">
    <text evidence="1">The sequence shown here is derived from an EMBL/GenBank/DDBJ whole genome shotgun (WGS) entry which is preliminary data.</text>
</comment>
<keyword evidence="2" id="KW-1185">Reference proteome</keyword>
<reference evidence="1" key="1">
    <citation type="submission" date="2021-08" db="EMBL/GenBank/DDBJ databases">
        <title>The first chromosome-level gecko genome reveals the dynamic sex chromosomes of Neotropical dwarf geckos (Sphaerodactylidae: Sphaerodactylus).</title>
        <authorList>
            <person name="Pinto B.J."/>
            <person name="Keating S.E."/>
            <person name="Gamble T."/>
        </authorList>
    </citation>
    <scope>NUCLEOTIDE SEQUENCE</scope>
    <source>
        <strain evidence="1">TG3544</strain>
    </source>
</reference>
<accession>A0ACB8EG09</accession>
<protein>
    <submittedName>
        <fullName evidence="1">Uncharacterized protein</fullName>
    </submittedName>
</protein>
<dbReference type="Proteomes" id="UP000827872">
    <property type="component" value="Linkage Group LG03"/>
</dbReference>
<name>A0ACB8EG09_9SAUR</name>
<dbReference type="EMBL" id="CM037616">
    <property type="protein sequence ID" value="KAH7991358.1"/>
    <property type="molecule type" value="Genomic_DNA"/>
</dbReference>
<gene>
    <name evidence="1" type="ORF">K3G42_005200</name>
</gene>
<organism evidence="1 2">
    <name type="scientific">Sphaerodactylus townsendi</name>
    <dbReference type="NCBI Taxonomy" id="933632"/>
    <lineage>
        <taxon>Eukaryota</taxon>
        <taxon>Metazoa</taxon>
        <taxon>Chordata</taxon>
        <taxon>Craniata</taxon>
        <taxon>Vertebrata</taxon>
        <taxon>Euteleostomi</taxon>
        <taxon>Lepidosauria</taxon>
        <taxon>Squamata</taxon>
        <taxon>Bifurcata</taxon>
        <taxon>Gekkota</taxon>
        <taxon>Sphaerodactylidae</taxon>
        <taxon>Sphaerodactylus</taxon>
    </lineage>
</organism>
<evidence type="ECO:0000313" key="2">
    <source>
        <dbReference type="Proteomes" id="UP000827872"/>
    </source>
</evidence>
<evidence type="ECO:0000313" key="1">
    <source>
        <dbReference type="EMBL" id="KAH7991358.1"/>
    </source>
</evidence>
<proteinExistence type="predicted"/>
<sequence length="263" mass="27777">MLLAQPVGEECQPAGPSQAEAHGDSSNERTSSGQTRSVPAVETSPERKALLERRRQRRVGVLSDLGHQLLEQGAVDMEEARLGRQERREAMNRHFELMLGIREALDRGSAAVEALSRILTSKLMSQDPVHQPPPQEKRPAPSCALPGGDARPTLAKDTPQLPTPSGNFSDPLNPVPEMQPTVLQGAPLLRSQLAAHDSNPGSHGVRSSSTIPGAGEGALLPPGTQSTPQAEQQEGFGTNQPKTGAAESGALRQDGVGQAGKES</sequence>